<evidence type="ECO:0000256" key="7">
    <source>
        <dbReference type="ARBA" id="ARBA00023136"/>
    </source>
</evidence>
<keyword evidence="3 8" id="KW-0812">Transmembrane</keyword>
<accession>A0A9D9DE77</accession>
<reference evidence="11" key="1">
    <citation type="submission" date="2020-10" db="EMBL/GenBank/DDBJ databases">
        <authorList>
            <person name="Gilroy R."/>
        </authorList>
    </citation>
    <scope>NUCLEOTIDE SEQUENCE</scope>
    <source>
        <strain evidence="11">8207</strain>
    </source>
</reference>
<dbReference type="GO" id="GO:0005886">
    <property type="term" value="C:plasma membrane"/>
    <property type="evidence" value="ECO:0007669"/>
    <property type="project" value="UniProtKB-SubCell"/>
</dbReference>
<dbReference type="InterPro" id="IPR017871">
    <property type="entry name" value="ABC_transporter-like_CS"/>
</dbReference>
<comment type="caution">
    <text evidence="11">The sequence shown here is derived from an EMBL/GenBank/DDBJ whole genome shotgun (WGS) entry which is preliminary data.</text>
</comment>
<dbReference type="SUPFAM" id="SSF52540">
    <property type="entry name" value="P-loop containing nucleoside triphosphate hydrolases"/>
    <property type="match status" value="1"/>
</dbReference>
<dbReference type="FunFam" id="3.40.50.300:FF:000287">
    <property type="entry name" value="Multidrug ABC transporter ATP-binding protein"/>
    <property type="match status" value="1"/>
</dbReference>
<dbReference type="Pfam" id="PF00664">
    <property type="entry name" value="ABC_membrane"/>
    <property type="match status" value="1"/>
</dbReference>
<feature type="transmembrane region" description="Helical" evidence="8">
    <location>
        <begin position="83"/>
        <end position="108"/>
    </location>
</feature>
<dbReference type="AlphaFoldDB" id="A0A9D9DE77"/>
<evidence type="ECO:0000256" key="1">
    <source>
        <dbReference type="ARBA" id="ARBA00004651"/>
    </source>
</evidence>
<feature type="domain" description="ABC transporter" evidence="9">
    <location>
        <begin position="362"/>
        <end position="595"/>
    </location>
</feature>
<dbReference type="Gene3D" id="1.20.1560.10">
    <property type="entry name" value="ABC transporter type 1, transmembrane domain"/>
    <property type="match status" value="1"/>
</dbReference>
<dbReference type="EMBL" id="JADINC010000022">
    <property type="protein sequence ID" value="MBO8425082.1"/>
    <property type="molecule type" value="Genomic_DNA"/>
</dbReference>
<keyword evidence="7 8" id="KW-0472">Membrane</keyword>
<dbReference type="InterPro" id="IPR027417">
    <property type="entry name" value="P-loop_NTPase"/>
</dbReference>
<evidence type="ECO:0000256" key="8">
    <source>
        <dbReference type="SAM" id="Phobius"/>
    </source>
</evidence>
<dbReference type="PROSITE" id="PS00211">
    <property type="entry name" value="ABC_TRANSPORTER_1"/>
    <property type="match status" value="1"/>
</dbReference>
<dbReference type="Gene3D" id="3.40.50.300">
    <property type="entry name" value="P-loop containing nucleotide triphosphate hydrolases"/>
    <property type="match status" value="1"/>
</dbReference>
<dbReference type="GO" id="GO:0005524">
    <property type="term" value="F:ATP binding"/>
    <property type="evidence" value="ECO:0007669"/>
    <property type="project" value="UniProtKB-KW"/>
</dbReference>
<evidence type="ECO:0000256" key="5">
    <source>
        <dbReference type="ARBA" id="ARBA00022840"/>
    </source>
</evidence>
<keyword evidence="6 8" id="KW-1133">Transmembrane helix</keyword>
<gene>
    <name evidence="11" type="ORF">IAC69_01230</name>
</gene>
<evidence type="ECO:0000256" key="6">
    <source>
        <dbReference type="ARBA" id="ARBA00022989"/>
    </source>
</evidence>
<evidence type="ECO:0000313" key="12">
    <source>
        <dbReference type="Proteomes" id="UP000823630"/>
    </source>
</evidence>
<reference evidence="11" key="2">
    <citation type="journal article" date="2021" name="PeerJ">
        <title>Extensive microbial diversity within the chicken gut microbiome revealed by metagenomics and culture.</title>
        <authorList>
            <person name="Gilroy R."/>
            <person name="Ravi A."/>
            <person name="Getino M."/>
            <person name="Pursley I."/>
            <person name="Horton D.L."/>
            <person name="Alikhan N.F."/>
            <person name="Baker D."/>
            <person name="Gharbi K."/>
            <person name="Hall N."/>
            <person name="Watson M."/>
            <person name="Adriaenssens E.M."/>
            <person name="Foster-Nyarko E."/>
            <person name="Jarju S."/>
            <person name="Secka A."/>
            <person name="Antonio M."/>
            <person name="Oren A."/>
            <person name="Chaudhuri R.R."/>
            <person name="La Ragione R."/>
            <person name="Hildebrand F."/>
            <person name="Pallen M.J."/>
        </authorList>
    </citation>
    <scope>NUCLEOTIDE SEQUENCE</scope>
    <source>
        <strain evidence="11">8207</strain>
    </source>
</reference>
<organism evidence="11 12">
    <name type="scientific">Candidatus Enterousia avistercoris</name>
    <dbReference type="NCBI Taxonomy" id="2840788"/>
    <lineage>
        <taxon>Bacteria</taxon>
        <taxon>Pseudomonadati</taxon>
        <taxon>Pseudomonadota</taxon>
        <taxon>Alphaproteobacteria</taxon>
        <taxon>Candidatus Enterousia</taxon>
    </lineage>
</organism>
<feature type="transmembrane region" description="Helical" evidence="8">
    <location>
        <begin position="268"/>
        <end position="292"/>
    </location>
</feature>
<sequence>MNGFAQFGTMYRTMAYDYNKKLPKSLWKFYFKYAMRGHWPLIIGWVIFFLVVKSDSVLFPNFQRWFIALFEQTPPAGQTFLEFALPTILLITGLLILIDTSVIFRAMLRGRWSPKISNQISDVLNDLVQHQSMSFWTGRMAGKINSQINYVSNGFNVVINFMEIFGSVLVILINVGLIFSINTYVALIFGFVFVFRLVYGIALMKPMSNAAKNASEANSSLSGKIVDSISNYSVVKMFAAADSERKYLKPARSRAITAHIHSFFVQRWFWAVPSLVWDIAFGATMVLCVLLFMHDEILISEIVFTISVFFTVMGTIGQIVNQIPDIVDKLGSAKKSYDELNVDLAVRDIDNAPDLVVSHGKIEFRNVWFRYKRKWILQDFNLVIRPGERVGLVGLSGAGKSTLVHLLMRFYDPTRGEILIDGQNIRNVSQDSLRRNIAFIPQEPTMFNRTIRENIEYGKSGARDTEIHSAARRAAAHDFIMGTEKKYDSMVGDRGIKLSGGQKQRIAIARAFLKDAPILVLDEATSALDSETEIAIQRAFDDLARGRTTIAIAHRLSTLRNMDKIVVLDHGQIIEQGTHTQLIRHHGEYSRLWKMQSGGFLQE</sequence>
<dbReference type="Pfam" id="PF00005">
    <property type="entry name" value="ABC_tran"/>
    <property type="match status" value="1"/>
</dbReference>
<keyword evidence="4" id="KW-0547">Nucleotide-binding</keyword>
<protein>
    <submittedName>
        <fullName evidence="11">ABC transporter ATP-binding protein</fullName>
    </submittedName>
</protein>
<dbReference type="PANTHER" id="PTHR43394">
    <property type="entry name" value="ATP-DEPENDENT PERMEASE MDL1, MITOCHONDRIAL"/>
    <property type="match status" value="1"/>
</dbReference>
<dbReference type="GO" id="GO:0016887">
    <property type="term" value="F:ATP hydrolysis activity"/>
    <property type="evidence" value="ECO:0007669"/>
    <property type="project" value="InterPro"/>
</dbReference>
<feature type="transmembrane region" description="Helical" evidence="8">
    <location>
        <begin position="298"/>
        <end position="320"/>
    </location>
</feature>
<feature type="transmembrane region" description="Helical" evidence="8">
    <location>
        <begin position="157"/>
        <end position="178"/>
    </location>
</feature>
<dbReference type="InterPro" id="IPR039421">
    <property type="entry name" value="Type_1_exporter"/>
</dbReference>
<keyword evidence="5 11" id="KW-0067">ATP-binding</keyword>
<feature type="transmembrane region" description="Helical" evidence="8">
    <location>
        <begin position="184"/>
        <end position="204"/>
    </location>
</feature>
<dbReference type="InterPro" id="IPR003593">
    <property type="entry name" value="AAA+_ATPase"/>
</dbReference>
<evidence type="ECO:0000259" key="9">
    <source>
        <dbReference type="PROSITE" id="PS50893"/>
    </source>
</evidence>
<evidence type="ECO:0000256" key="2">
    <source>
        <dbReference type="ARBA" id="ARBA00022448"/>
    </source>
</evidence>
<feature type="domain" description="ABC transmembrane type-1" evidence="10">
    <location>
        <begin position="40"/>
        <end position="328"/>
    </location>
</feature>
<dbReference type="SMART" id="SM00382">
    <property type="entry name" value="AAA"/>
    <property type="match status" value="1"/>
</dbReference>
<feature type="transmembrane region" description="Helical" evidence="8">
    <location>
        <begin position="33"/>
        <end position="52"/>
    </location>
</feature>
<name>A0A9D9DE77_9PROT</name>
<dbReference type="InterPro" id="IPR036640">
    <property type="entry name" value="ABC1_TM_sf"/>
</dbReference>
<evidence type="ECO:0000313" key="11">
    <source>
        <dbReference type="EMBL" id="MBO8425082.1"/>
    </source>
</evidence>
<dbReference type="PANTHER" id="PTHR43394:SF1">
    <property type="entry name" value="ATP-BINDING CASSETTE SUB-FAMILY B MEMBER 10, MITOCHONDRIAL"/>
    <property type="match status" value="1"/>
</dbReference>
<proteinExistence type="predicted"/>
<keyword evidence="2" id="KW-0813">Transport</keyword>
<dbReference type="InterPro" id="IPR011527">
    <property type="entry name" value="ABC1_TM_dom"/>
</dbReference>
<dbReference type="PROSITE" id="PS50929">
    <property type="entry name" value="ABC_TM1F"/>
    <property type="match status" value="1"/>
</dbReference>
<evidence type="ECO:0000256" key="4">
    <source>
        <dbReference type="ARBA" id="ARBA00022741"/>
    </source>
</evidence>
<evidence type="ECO:0000259" key="10">
    <source>
        <dbReference type="PROSITE" id="PS50929"/>
    </source>
</evidence>
<dbReference type="Proteomes" id="UP000823630">
    <property type="component" value="Unassembled WGS sequence"/>
</dbReference>
<dbReference type="InterPro" id="IPR003439">
    <property type="entry name" value="ABC_transporter-like_ATP-bd"/>
</dbReference>
<dbReference type="GO" id="GO:0015421">
    <property type="term" value="F:ABC-type oligopeptide transporter activity"/>
    <property type="evidence" value="ECO:0007669"/>
    <property type="project" value="TreeGrafter"/>
</dbReference>
<comment type="subcellular location">
    <subcellularLocation>
        <location evidence="1">Cell membrane</location>
        <topology evidence="1">Multi-pass membrane protein</topology>
    </subcellularLocation>
</comment>
<dbReference type="PROSITE" id="PS50893">
    <property type="entry name" value="ABC_TRANSPORTER_2"/>
    <property type="match status" value="1"/>
</dbReference>
<dbReference type="SUPFAM" id="SSF90123">
    <property type="entry name" value="ABC transporter transmembrane region"/>
    <property type="match status" value="1"/>
</dbReference>
<evidence type="ECO:0000256" key="3">
    <source>
        <dbReference type="ARBA" id="ARBA00022692"/>
    </source>
</evidence>